<feature type="signal peptide" evidence="1">
    <location>
        <begin position="1"/>
        <end position="23"/>
    </location>
</feature>
<dbReference type="AlphaFoldDB" id="A0A1G2V437"/>
<dbReference type="Proteomes" id="UP000177697">
    <property type="component" value="Unassembled WGS sequence"/>
</dbReference>
<keyword evidence="1" id="KW-0732">Signal</keyword>
<comment type="caution">
    <text evidence="2">The sequence shown here is derived from an EMBL/GenBank/DDBJ whole genome shotgun (WGS) entry which is preliminary data.</text>
</comment>
<evidence type="ECO:0000313" key="2">
    <source>
        <dbReference type="EMBL" id="OHB16393.1"/>
    </source>
</evidence>
<name>A0A1G2V437_9BACT</name>
<dbReference type="EMBL" id="MHWW01000002">
    <property type="protein sequence ID" value="OHB16393.1"/>
    <property type="molecule type" value="Genomic_DNA"/>
</dbReference>
<protein>
    <recommendedName>
        <fullName evidence="4">DUF11 domain-containing protein</fullName>
    </recommendedName>
</protein>
<accession>A0A1G2V437</accession>
<gene>
    <name evidence="2" type="ORF">A2431_01700</name>
</gene>
<evidence type="ECO:0000313" key="3">
    <source>
        <dbReference type="Proteomes" id="UP000177697"/>
    </source>
</evidence>
<evidence type="ECO:0008006" key="4">
    <source>
        <dbReference type="Google" id="ProtNLM"/>
    </source>
</evidence>
<evidence type="ECO:0000256" key="1">
    <source>
        <dbReference type="SAM" id="SignalP"/>
    </source>
</evidence>
<sequence length="436" mass="45912">MKKITVFAFVILGLLSLANYTYAQTRPTVPPLVPDSVTGCTGYENESRCRPEWADSASKCQVGTLGLGGANTCVTIDESVRRISPYVMVCSSTYQVAGCVPHKVNPYAAGSLAKQAEIMGRSLGYTISCSVETLGMAGYVNPINNLTYGLFTSCTINGRSGFDAYTLVNDPARDTSYTNWDVMATELKSIAAAEACGGNISNVYFNTDGTYRCITPTTPTTPTTPVTPTTPTISTIPSTTINQSYLSYATNLTATLTKIIANLKSQLNSIGGIQTTTSIPASQTTTSYTSSITNALNNMTANLKSQLNSTGTGQNTTSGIVSVQTGATTPSVELTLSNGLKSGTYSVGETVNYQVKMQNVDSVNSFYSAIPKDTCVGGSASGEQKPWIVKTVAPLSNFSDQVEQCQAGSTYIISVVGTNKTSGIINASSASVYIRK</sequence>
<feature type="chain" id="PRO_5009584816" description="DUF11 domain-containing protein" evidence="1">
    <location>
        <begin position="24"/>
        <end position="436"/>
    </location>
</feature>
<proteinExistence type="predicted"/>
<reference evidence="2 3" key="1">
    <citation type="journal article" date="2016" name="Nat. Commun.">
        <title>Thousands of microbial genomes shed light on interconnected biogeochemical processes in an aquifer system.</title>
        <authorList>
            <person name="Anantharaman K."/>
            <person name="Brown C.T."/>
            <person name="Hug L.A."/>
            <person name="Sharon I."/>
            <person name="Castelle C.J."/>
            <person name="Probst A.J."/>
            <person name="Thomas B.C."/>
            <person name="Singh A."/>
            <person name="Wilkins M.J."/>
            <person name="Karaoz U."/>
            <person name="Brodie E.L."/>
            <person name="Williams K.H."/>
            <person name="Hubbard S.S."/>
            <person name="Banfield J.F."/>
        </authorList>
    </citation>
    <scope>NUCLEOTIDE SEQUENCE [LARGE SCALE GENOMIC DNA]</scope>
</reference>
<organism evidence="2 3">
    <name type="scientific">Candidatus Zambryskibacteria bacterium RIFOXYC1_FULL_39_10</name>
    <dbReference type="NCBI Taxonomy" id="1802779"/>
    <lineage>
        <taxon>Bacteria</taxon>
        <taxon>Candidatus Zambryskiibacteriota</taxon>
    </lineage>
</organism>